<dbReference type="OrthoDB" id="2160599at2759"/>
<dbReference type="PANTHER" id="PTHR28270">
    <property type="entry name" value="MEDIATOR OF RNA POLYMERASE II TRANSCRIPTION SUBUNIT 19"/>
    <property type="match status" value="1"/>
</dbReference>
<protein>
    <recommendedName>
        <fullName evidence="3">Mediator of RNA polymerase II transcription subunit 19</fullName>
    </recommendedName>
    <alternativeName>
        <fullName evidence="8">Mediator complex subunit 19</fullName>
    </alternativeName>
</protein>
<evidence type="ECO:0000256" key="7">
    <source>
        <dbReference type="ARBA" id="ARBA00023242"/>
    </source>
</evidence>
<feature type="region of interest" description="Disordered" evidence="9">
    <location>
        <begin position="206"/>
        <end position="444"/>
    </location>
</feature>
<dbReference type="GO" id="GO:0016592">
    <property type="term" value="C:mediator complex"/>
    <property type="evidence" value="ECO:0007669"/>
    <property type="project" value="InterPro"/>
</dbReference>
<feature type="compositionally biased region" description="Pro residues" evidence="9">
    <location>
        <begin position="277"/>
        <end position="295"/>
    </location>
</feature>
<reference evidence="10" key="1">
    <citation type="journal article" date="2019" name="Environ. Microbiol.">
        <title>Fungal ecological strategies reflected in gene transcription - a case study of two litter decomposers.</title>
        <authorList>
            <person name="Barbi F."/>
            <person name="Kohler A."/>
            <person name="Barry K."/>
            <person name="Baskaran P."/>
            <person name="Daum C."/>
            <person name="Fauchery L."/>
            <person name="Ihrmark K."/>
            <person name="Kuo A."/>
            <person name="LaButti K."/>
            <person name="Lipzen A."/>
            <person name="Morin E."/>
            <person name="Grigoriev I.V."/>
            <person name="Henrissat B."/>
            <person name="Lindahl B."/>
            <person name="Martin F."/>
        </authorList>
    </citation>
    <scope>NUCLEOTIDE SEQUENCE</scope>
    <source>
        <strain evidence="10">JB14</strain>
    </source>
</reference>
<gene>
    <name evidence="10" type="ORF">BT96DRAFT_966982</name>
</gene>
<keyword evidence="4" id="KW-0805">Transcription regulation</keyword>
<evidence type="ECO:0000256" key="1">
    <source>
        <dbReference type="ARBA" id="ARBA00004123"/>
    </source>
</evidence>
<evidence type="ECO:0000313" key="11">
    <source>
        <dbReference type="Proteomes" id="UP000799118"/>
    </source>
</evidence>
<organism evidence="10 11">
    <name type="scientific">Gymnopus androsaceus JB14</name>
    <dbReference type="NCBI Taxonomy" id="1447944"/>
    <lineage>
        <taxon>Eukaryota</taxon>
        <taxon>Fungi</taxon>
        <taxon>Dikarya</taxon>
        <taxon>Basidiomycota</taxon>
        <taxon>Agaricomycotina</taxon>
        <taxon>Agaricomycetes</taxon>
        <taxon>Agaricomycetidae</taxon>
        <taxon>Agaricales</taxon>
        <taxon>Marasmiineae</taxon>
        <taxon>Omphalotaceae</taxon>
        <taxon>Gymnopus</taxon>
    </lineage>
</organism>
<dbReference type="AlphaFoldDB" id="A0A6A4H8L9"/>
<dbReference type="GO" id="GO:0003712">
    <property type="term" value="F:transcription coregulator activity"/>
    <property type="evidence" value="ECO:0007669"/>
    <property type="project" value="InterPro"/>
</dbReference>
<evidence type="ECO:0000256" key="6">
    <source>
        <dbReference type="ARBA" id="ARBA00023163"/>
    </source>
</evidence>
<feature type="compositionally biased region" description="Low complexity" evidence="9">
    <location>
        <begin position="357"/>
        <end position="366"/>
    </location>
</feature>
<dbReference type="GO" id="GO:0070847">
    <property type="term" value="C:core mediator complex"/>
    <property type="evidence" value="ECO:0007669"/>
    <property type="project" value="TreeGrafter"/>
</dbReference>
<feature type="compositionally biased region" description="Basic residues" evidence="9">
    <location>
        <begin position="212"/>
        <end position="222"/>
    </location>
</feature>
<dbReference type="PANTHER" id="PTHR28270:SF1">
    <property type="entry name" value="MEDIATOR OF RNA POLYMERASE II TRANSCRIPTION SUBUNIT 19"/>
    <property type="match status" value="1"/>
</dbReference>
<keyword evidence="7" id="KW-0539">Nucleus</keyword>
<evidence type="ECO:0000256" key="4">
    <source>
        <dbReference type="ARBA" id="ARBA00023015"/>
    </source>
</evidence>
<proteinExistence type="inferred from homology"/>
<feature type="compositionally biased region" description="Polar residues" evidence="9">
    <location>
        <begin position="380"/>
        <end position="399"/>
    </location>
</feature>
<sequence>MDSTDTNAVAGPSNLRTSPSRPISPSHSSLLPQSHDERISLFLPPPGPPQSPAYIKSTQDLLAKFHLREAYDTYVRPFISSSEESSVANDRNGAVEASPGQTSPLDKGKGKEVLPQTPAADGQDGDDDEGGKGEKKKKNNYRHLIKGVPGKHSLKKDDYLTNIIQAPPKQRVRISEFDSRTQRDAFSVSLEGLKGWNPSALVLESAQAREDRKKRKELKRLAKAQIQAQSQAPTQQSSPAASTPIQAPVPTSATSSSFPPSVPTAVRPSTVSSTPRPTGPVTPRPHPAAIAPPPIRAGSAKPGLQPVQIPGPGVRVSTPIRTSTPTGPHPLSAPPLSASLAAPPAGSFAAPQPPQPASAAVSSNAPRGKKRERDDPIPQPVTTNGSAVAQMNANGNVTNVAPPKPIIGARAGTNGVRPRPIKKQRMDSQGVGRDTAPVQQHTPV</sequence>
<feature type="compositionally biased region" description="Low complexity" evidence="9">
    <location>
        <begin position="334"/>
        <end position="350"/>
    </location>
</feature>
<evidence type="ECO:0000256" key="3">
    <source>
        <dbReference type="ARBA" id="ARBA00019615"/>
    </source>
</evidence>
<feature type="compositionally biased region" description="Basic residues" evidence="9">
    <location>
        <begin position="134"/>
        <end position="145"/>
    </location>
</feature>
<evidence type="ECO:0000256" key="8">
    <source>
        <dbReference type="ARBA" id="ARBA00032018"/>
    </source>
</evidence>
<feature type="region of interest" description="Disordered" evidence="9">
    <location>
        <begin position="1"/>
        <end position="55"/>
    </location>
</feature>
<name>A0A6A4H8L9_9AGAR</name>
<feature type="compositionally biased region" description="Low complexity" evidence="9">
    <location>
        <begin position="223"/>
        <end position="276"/>
    </location>
</feature>
<keyword evidence="11" id="KW-1185">Reference proteome</keyword>
<comment type="similarity">
    <text evidence="2">Belongs to the Mediator complex subunit 19 family.</text>
</comment>
<dbReference type="GO" id="GO:0006357">
    <property type="term" value="P:regulation of transcription by RNA polymerase II"/>
    <property type="evidence" value="ECO:0007669"/>
    <property type="project" value="InterPro"/>
</dbReference>
<keyword evidence="6" id="KW-0804">Transcription</keyword>
<evidence type="ECO:0000256" key="2">
    <source>
        <dbReference type="ARBA" id="ARBA00009259"/>
    </source>
</evidence>
<accession>A0A6A4H8L9</accession>
<dbReference type="Proteomes" id="UP000799118">
    <property type="component" value="Unassembled WGS sequence"/>
</dbReference>
<feature type="compositionally biased region" description="Low complexity" evidence="9">
    <location>
        <begin position="18"/>
        <end position="33"/>
    </location>
</feature>
<keyword evidence="5" id="KW-0010">Activator</keyword>
<dbReference type="InterPro" id="IPR013942">
    <property type="entry name" value="Mediator_Med19_fun"/>
</dbReference>
<feature type="region of interest" description="Disordered" evidence="9">
    <location>
        <begin position="82"/>
        <end position="153"/>
    </location>
</feature>
<evidence type="ECO:0000256" key="9">
    <source>
        <dbReference type="SAM" id="MobiDB-lite"/>
    </source>
</evidence>
<evidence type="ECO:0000313" key="10">
    <source>
        <dbReference type="EMBL" id="KAE9394421.1"/>
    </source>
</evidence>
<evidence type="ECO:0000256" key="5">
    <source>
        <dbReference type="ARBA" id="ARBA00023159"/>
    </source>
</evidence>
<dbReference type="EMBL" id="ML769550">
    <property type="protein sequence ID" value="KAE9394421.1"/>
    <property type="molecule type" value="Genomic_DNA"/>
</dbReference>
<comment type="subcellular location">
    <subcellularLocation>
        <location evidence="1">Nucleus</location>
    </subcellularLocation>
</comment>